<evidence type="ECO:0008006" key="3">
    <source>
        <dbReference type="Google" id="ProtNLM"/>
    </source>
</evidence>
<name>A0A0C9WTM4_9AGAR</name>
<evidence type="ECO:0000313" key="2">
    <source>
        <dbReference type="Proteomes" id="UP000054477"/>
    </source>
</evidence>
<gene>
    <name evidence="1" type="ORF">K443DRAFT_677642</name>
</gene>
<sequence length="426" mass="48257">MPYRNPTSLPQFQGGTSYIRRAATPRYPLELDKSAIFNSSSDTGGSYEAISINHLPLEILAEIFLLCSKGSECWFLFDRPVDVRRWRAPLLLCQVCRHWREVAISLPLLWCSLSGTGFFTPRPAFIALWLARSRDLPLSLTLAAPSVHNHGPKYHAHASKMFDLFSNEIHRWRTIAFNLNDNLGRQFIATVDSKAQILEELELVFEEPSRASAGVSALLPSLPELRHLSWYGNLSTISLRSIPFHRLTHIYMTSRNSVQDVVTCLSQCAVALKIRWHGVRCGDSSPVFELPQTALPHLQSLNLEGTGDLAYILSGLILPSLKYLCIETSSETQYYGVLEDFFNRSSCPLQKFILVDDCVDQGSVVKYLTIPFLETIPDKEIYLGGGWEDDVLWKMQEAKDSQDKFTFRRHQINDPTCNPASICTWK</sequence>
<reference evidence="1 2" key="1">
    <citation type="submission" date="2014-04" db="EMBL/GenBank/DDBJ databases">
        <authorList>
            <consortium name="DOE Joint Genome Institute"/>
            <person name="Kuo A."/>
            <person name="Kohler A."/>
            <person name="Nagy L.G."/>
            <person name="Floudas D."/>
            <person name="Copeland A."/>
            <person name="Barry K.W."/>
            <person name="Cichocki N."/>
            <person name="Veneault-Fourrey C."/>
            <person name="LaButti K."/>
            <person name="Lindquist E.A."/>
            <person name="Lipzen A."/>
            <person name="Lundell T."/>
            <person name="Morin E."/>
            <person name="Murat C."/>
            <person name="Sun H."/>
            <person name="Tunlid A."/>
            <person name="Henrissat B."/>
            <person name="Grigoriev I.V."/>
            <person name="Hibbett D.S."/>
            <person name="Martin F."/>
            <person name="Nordberg H.P."/>
            <person name="Cantor M.N."/>
            <person name="Hua S.X."/>
        </authorList>
    </citation>
    <scope>NUCLEOTIDE SEQUENCE [LARGE SCALE GENOMIC DNA]</scope>
    <source>
        <strain evidence="1 2">LaAM-08-1</strain>
    </source>
</reference>
<keyword evidence="2" id="KW-1185">Reference proteome</keyword>
<dbReference type="EMBL" id="KN838593">
    <property type="protein sequence ID" value="KIK02400.1"/>
    <property type="molecule type" value="Genomic_DNA"/>
</dbReference>
<dbReference type="Proteomes" id="UP000054477">
    <property type="component" value="Unassembled WGS sequence"/>
</dbReference>
<dbReference type="STRING" id="1095629.A0A0C9WTM4"/>
<dbReference type="HOGENOM" id="CLU_018544_12_4_1"/>
<protein>
    <recommendedName>
        <fullName evidence="3">F-box domain-containing protein</fullName>
    </recommendedName>
</protein>
<dbReference type="Gene3D" id="3.80.10.10">
    <property type="entry name" value="Ribonuclease Inhibitor"/>
    <property type="match status" value="1"/>
</dbReference>
<reference evidence="2" key="2">
    <citation type="submission" date="2015-01" db="EMBL/GenBank/DDBJ databases">
        <title>Evolutionary Origins and Diversification of the Mycorrhizal Mutualists.</title>
        <authorList>
            <consortium name="DOE Joint Genome Institute"/>
            <consortium name="Mycorrhizal Genomics Consortium"/>
            <person name="Kohler A."/>
            <person name="Kuo A."/>
            <person name="Nagy L.G."/>
            <person name="Floudas D."/>
            <person name="Copeland A."/>
            <person name="Barry K.W."/>
            <person name="Cichocki N."/>
            <person name="Veneault-Fourrey C."/>
            <person name="LaButti K."/>
            <person name="Lindquist E.A."/>
            <person name="Lipzen A."/>
            <person name="Lundell T."/>
            <person name="Morin E."/>
            <person name="Murat C."/>
            <person name="Riley R."/>
            <person name="Ohm R."/>
            <person name="Sun H."/>
            <person name="Tunlid A."/>
            <person name="Henrissat B."/>
            <person name="Grigoriev I.V."/>
            <person name="Hibbett D.S."/>
            <person name="Martin F."/>
        </authorList>
    </citation>
    <scope>NUCLEOTIDE SEQUENCE [LARGE SCALE GENOMIC DNA]</scope>
    <source>
        <strain evidence="2">LaAM-08-1</strain>
    </source>
</reference>
<dbReference type="OrthoDB" id="3217549at2759"/>
<dbReference type="SUPFAM" id="SSF52047">
    <property type="entry name" value="RNI-like"/>
    <property type="match status" value="1"/>
</dbReference>
<dbReference type="AlphaFoldDB" id="A0A0C9WTM4"/>
<organism evidence="1 2">
    <name type="scientific">Laccaria amethystina LaAM-08-1</name>
    <dbReference type="NCBI Taxonomy" id="1095629"/>
    <lineage>
        <taxon>Eukaryota</taxon>
        <taxon>Fungi</taxon>
        <taxon>Dikarya</taxon>
        <taxon>Basidiomycota</taxon>
        <taxon>Agaricomycotina</taxon>
        <taxon>Agaricomycetes</taxon>
        <taxon>Agaricomycetidae</taxon>
        <taxon>Agaricales</taxon>
        <taxon>Agaricineae</taxon>
        <taxon>Hydnangiaceae</taxon>
        <taxon>Laccaria</taxon>
    </lineage>
</organism>
<proteinExistence type="predicted"/>
<evidence type="ECO:0000313" key="1">
    <source>
        <dbReference type="EMBL" id="KIK02400.1"/>
    </source>
</evidence>
<dbReference type="InterPro" id="IPR032675">
    <property type="entry name" value="LRR_dom_sf"/>
</dbReference>
<accession>A0A0C9WTM4</accession>